<dbReference type="GO" id="GO:0016539">
    <property type="term" value="P:intein-mediated protein splicing"/>
    <property type="evidence" value="ECO:0007669"/>
    <property type="project" value="InterPro"/>
</dbReference>
<dbReference type="SUPFAM" id="SSF51294">
    <property type="entry name" value="Hedgehog/intein (Hint) domain"/>
    <property type="match status" value="1"/>
</dbReference>
<evidence type="ECO:0000259" key="1">
    <source>
        <dbReference type="Pfam" id="PF13403"/>
    </source>
</evidence>
<protein>
    <recommendedName>
        <fullName evidence="1">Hedgehog/Intein (Hint) domain-containing protein</fullName>
    </recommendedName>
</protein>
<dbReference type="AlphaFoldDB" id="A0A2P5P940"/>
<evidence type="ECO:0000313" key="3">
    <source>
        <dbReference type="Proteomes" id="UP000235653"/>
    </source>
</evidence>
<dbReference type="InterPro" id="IPR028992">
    <property type="entry name" value="Hedgehog/Intein_dom"/>
</dbReference>
<dbReference type="Proteomes" id="UP000235653">
    <property type="component" value="Unassembled WGS sequence"/>
</dbReference>
<comment type="caution">
    <text evidence="2">The sequence shown here is derived from an EMBL/GenBank/DDBJ whole genome shotgun (WGS) entry which is preliminary data.</text>
</comment>
<organism evidence="2 3">
    <name type="scientific">Dehalogenimonas etheniformans</name>
    <dbReference type="NCBI Taxonomy" id="1536648"/>
    <lineage>
        <taxon>Bacteria</taxon>
        <taxon>Bacillati</taxon>
        <taxon>Chloroflexota</taxon>
        <taxon>Dehalococcoidia</taxon>
        <taxon>Dehalococcoidales</taxon>
        <taxon>Dehalococcoidaceae</taxon>
        <taxon>Dehalogenimonas</taxon>
    </lineage>
</organism>
<accession>A0A2P5P940</accession>
<gene>
    <name evidence="2" type="ORF">JP09_002780</name>
</gene>
<proteinExistence type="predicted"/>
<evidence type="ECO:0000313" key="2">
    <source>
        <dbReference type="EMBL" id="PPD58813.1"/>
    </source>
</evidence>
<reference evidence="2 3" key="1">
    <citation type="journal article" date="2017" name="ISME J.">
        <title>Grape pomace compost harbors organohalide-respiring Dehalogenimonas species with novel reductive dehalogenase genes.</title>
        <authorList>
            <person name="Yang Y."/>
            <person name="Higgins S.A."/>
            <person name="Yan J."/>
            <person name="Simsir B."/>
            <person name="Chourey K."/>
            <person name="Iyer R."/>
            <person name="Hettich R.L."/>
            <person name="Baldwin B."/>
            <person name="Ogles D.M."/>
            <person name="Loffler F.E."/>
        </authorList>
    </citation>
    <scope>NUCLEOTIDE SEQUENCE [LARGE SCALE GENOMIC DNA]</scope>
    <source>
        <strain evidence="2 3">GP</strain>
    </source>
</reference>
<keyword evidence="3" id="KW-1185">Reference proteome</keyword>
<dbReference type="EMBL" id="JQAN02000006">
    <property type="protein sequence ID" value="PPD58813.1"/>
    <property type="molecule type" value="Genomic_DNA"/>
</dbReference>
<sequence>MRYRLLDAYPNYFWCDPDFYPIGNPDGELANALAQFDSIKSNDQEFTAIINRIGLDRKTDYTQEEKLLVYRQHKLLNKVTLEFQAISNGFTFVIRVGENQGQKITGTISNIGKIDVTKTEPSFNTCPICLSKGTAIDTPNGPVPVNQLSAGDVIWTVGENGERISAPIVNTTMTAEPSVFELMQIALADGRSVTASSRHPTSDGRLLGNLKLGESLDGSAIVSIEIVSYEGRTYDILPEGPSGTYWANGILLASTIVDPNCGS</sequence>
<dbReference type="PROSITE" id="PS50817">
    <property type="entry name" value="INTEIN_N_TER"/>
    <property type="match status" value="1"/>
</dbReference>
<name>A0A2P5P940_9CHLR</name>
<dbReference type="Gene3D" id="2.170.16.10">
    <property type="entry name" value="Hedgehog/Intein (Hint) domain"/>
    <property type="match status" value="1"/>
</dbReference>
<dbReference type="InterPro" id="IPR036844">
    <property type="entry name" value="Hint_dom_sf"/>
</dbReference>
<feature type="domain" description="Hedgehog/Intein (Hint)" evidence="1">
    <location>
        <begin position="128"/>
        <end position="166"/>
    </location>
</feature>
<dbReference type="Pfam" id="PF13403">
    <property type="entry name" value="Hint_2"/>
    <property type="match status" value="1"/>
</dbReference>
<dbReference type="InterPro" id="IPR006141">
    <property type="entry name" value="Intein_N"/>
</dbReference>